<comment type="caution">
    <text evidence="1">The sequence shown here is derived from an EMBL/GenBank/DDBJ whole genome shotgun (WGS) entry which is preliminary data.</text>
</comment>
<gene>
    <name evidence="1" type="ORF">BLA29_014701</name>
</gene>
<feature type="non-terminal residue" evidence="1">
    <location>
        <position position="91"/>
    </location>
</feature>
<sequence length="91" mass="10850">MESFLDDTTFSYEIYPDGKMLSTGEKCPYNDHVWLQQMNSKQVKDYLHSKRNYIDYLSTKAGKDYWSDGPNTLRNMEFLATTLEIERDEYQ</sequence>
<keyword evidence="2" id="KW-1185">Reference proteome</keyword>
<evidence type="ECO:0000313" key="2">
    <source>
        <dbReference type="Proteomes" id="UP000194236"/>
    </source>
</evidence>
<organism evidence="1 2">
    <name type="scientific">Euroglyphus maynei</name>
    <name type="common">Mayne's house dust mite</name>
    <dbReference type="NCBI Taxonomy" id="6958"/>
    <lineage>
        <taxon>Eukaryota</taxon>
        <taxon>Metazoa</taxon>
        <taxon>Ecdysozoa</taxon>
        <taxon>Arthropoda</taxon>
        <taxon>Chelicerata</taxon>
        <taxon>Arachnida</taxon>
        <taxon>Acari</taxon>
        <taxon>Acariformes</taxon>
        <taxon>Sarcoptiformes</taxon>
        <taxon>Astigmata</taxon>
        <taxon>Psoroptidia</taxon>
        <taxon>Analgoidea</taxon>
        <taxon>Pyroglyphidae</taxon>
        <taxon>Pyroglyphinae</taxon>
        <taxon>Euroglyphus</taxon>
    </lineage>
</organism>
<protein>
    <submittedName>
        <fullName evidence="1">Uncharacterized protein</fullName>
    </submittedName>
</protein>
<dbReference type="AlphaFoldDB" id="A0A1Y3B0V2"/>
<proteinExistence type="predicted"/>
<name>A0A1Y3B0V2_EURMA</name>
<dbReference type="Proteomes" id="UP000194236">
    <property type="component" value="Unassembled WGS sequence"/>
</dbReference>
<reference evidence="1 2" key="1">
    <citation type="submission" date="2017-03" db="EMBL/GenBank/DDBJ databases">
        <title>Genome Survey of Euroglyphus maynei.</title>
        <authorList>
            <person name="Arlian L.G."/>
            <person name="Morgan M.S."/>
            <person name="Rider S.D."/>
        </authorList>
    </citation>
    <scope>NUCLEOTIDE SEQUENCE [LARGE SCALE GENOMIC DNA]</scope>
    <source>
        <strain evidence="1">Arlian Lab</strain>
        <tissue evidence="1">Whole body</tissue>
    </source>
</reference>
<accession>A0A1Y3B0V2</accession>
<evidence type="ECO:0000313" key="1">
    <source>
        <dbReference type="EMBL" id="OTF72975.1"/>
    </source>
</evidence>
<dbReference type="EMBL" id="MUJZ01053752">
    <property type="protein sequence ID" value="OTF72975.1"/>
    <property type="molecule type" value="Genomic_DNA"/>
</dbReference>